<comment type="caution">
    <text evidence="2">The sequence shown here is derived from an EMBL/GenBank/DDBJ whole genome shotgun (WGS) entry which is preliminary data.</text>
</comment>
<organism evidence="2 3">
    <name type="scientific">Collybiopsis confluens</name>
    <dbReference type="NCBI Taxonomy" id="2823264"/>
    <lineage>
        <taxon>Eukaryota</taxon>
        <taxon>Fungi</taxon>
        <taxon>Dikarya</taxon>
        <taxon>Basidiomycota</taxon>
        <taxon>Agaricomycotina</taxon>
        <taxon>Agaricomycetes</taxon>
        <taxon>Agaricomycetidae</taxon>
        <taxon>Agaricales</taxon>
        <taxon>Marasmiineae</taxon>
        <taxon>Omphalotaceae</taxon>
        <taxon>Collybiopsis</taxon>
    </lineage>
</organism>
<keyword evidence="1" id="KW-0175">Coiled coil</keyword>
<dbReference type="EMBL" id="JAACJN010000025">
    <property type="protein sequence ID" value="KAF5388904.1"/>
    <property type="molecule type" value="Genomic_DNA"/>
</dbReference>
<feature type="coiled-coil region" evidence="1">
    <location>
        <begin position="15"/>
        <end position="47"/>
    </location>
</feature>
<sequence>MAKKRKISGLSGIELMQACTALKRLRSSLVEEEEEEEEETVDQVQDNLPDSLKDMISKLESRLSGPQTLNFSRVDAETLKRLNIVQQRGLIIKSGAEERSEKSKLIGKDELWSSTNMQLHLALLDKLVSKENEATCRAWIDTFFFRASAMVDPGKSMVLNMEQVIPATAISPTSMATISGFTDYAAVVTESRAAAVYRKVPRVETARLHETGFFVTEAKKGPLYDHVPQAVCQLYASGKQLEKDTIRGALTNGHEWMFIILSFNKDGNGASYKYSIPLEYRKTRTPNEETPEQSSPDVIACILLEWIQKSFQDLDTDDWFEEIAKSGSLAK</sequence>
<reference evidence="2 3" key="1">
    <citation type="journal article" date="2020" name="ISME J.">
        <title>Uncovering the hidden diversity of litter-decomposition mechanisms in mushroom-forming fungi.</title>
        <authorList>
            <person name="Floudas D."/>
            <person name="Bentzer J."/>
            <person name="Ahren D."/>
            <person name="Johansson T."/>
            <person name="Persson P."/>
            <person name="Tunlid A."/>
        </authorList>
    </citation>
    <scope>NUCLEOTIDE SEQUENCE [LARGE SCALE GENOMIC DNA]</scope>
    <source>
        <strain evidence="2 3">CBS 406.79</strain>
    </source>
</reference>
<evidence type="ECO:0000313" key="3">
    <source>
        <dbReference type="Proteomes" id="UP000518752"/>
    </source>
</evidence>
<accession>A0A8H5HSY4</accession>
<dbReference type="OrthoDB" id="2720314at2759"/>
<keyword evidence="3" id="KW-1185">Reference proteome</keyword>
<dbReference type="AlphaFoldDB" id="A0A8H5HSY4"/>
<protein>
    <submittedName>
        <fullName evidence="2">Uncharacterized protein</fullName>
    </submittedName>
</protein>
<proteinExistence type="predicted"/>
<name>A0A8H5HSY4_9AGAR</name>
<dbReference type="Proteomes" id="UP000518752">
    <property type="component" value="Unassembled WGS sequence"/>
</dbReference>
<evidence type="ECO:0000313" key="2">
    <source>
        <dbReference type="EMBL" id="KAF5388904.1"/>
    </source>
</evidence>
<gene>
    <name evidence="2" type="ORF">D9757_005073</name>
</gene>
<evidence type="ECO:0000256" key="1">
    <source>
        <dbReference type="SAM" id="Coils"/>
    </source>
</evidence>